<feature type="domain" description="DUF2383" evidence="1">
    <location>
        <begin position="12"/>
        <end position="87"/>
    </location>
</feature>
<evidence type="ECO:0000259" key="1">
    <source>
        <dbReference type="Pfam" id="PF09537"/>
    </source>
</evidence>
<reference evidence="2 3" key="1">
    <citation type="submission" date="2015-02" db="EMBL/GenBank/DDBJ databases">
        <title>Genome Sequencing of Rickettsiales.</title>
        <authorList>
            <person name="Daugherty S.C."/>
            <person name="Su Q."/>
            <person name="Abolude K."/>
            <person name="Beier-Sexton M."/>
            <person name="Carlyon J.A."/>
            <person name="Carter R."/>
            <person name="Day N.P."/>
            <person name="Dumler S.J."/>
            <person name="Dyachenko V."/>
            <person name="Godinez A."/>
            <person name="Kurtti T.J."/>
            <person name="Lichay M."/>
            <person name="Mullins K.E."/>
            <person name="Ott S."/>
            <person name="Pappas-Brown V."/>
            <person name="Paris D.H."/>
            <person name="Patel P."/>
            <person name="Richards A.L."/>
            <person name="Sadzewicz L."/>
            <person name="Sears K."/>
            <person name="Seidman D."/>
            <person name="Sengamalay N."/>
            <person name="Stenos J."/>
            <person name="Tallon L.J."/>
            <person name="Vincent G."/>
            <person name="Fraser C.M."/>
            <person name="Munderloh U."/>
            <person name="Dunning-Hotopp J.C."/>
        </authorList>
    </citation>
    <scope>NUCLEOTIDE SEQUENCE [LARGE SCALE GENOMIC DNA]</scope>
    <source>
        <strain evidence="2 3">RML An4</strain>
    </source>
</reference>
<accession>A0A0F3Q9H9</accession>
<dbReference type="Pfam" id="PF09537">
    <property type="entry name" value="DUF2383"/>
    <property type="match status" value="1"/>
</dbReference>
<dbReference type="RefSeq" id="WP_045798726.1">
    <property type="nucleotide sequence ID" value="NZ_LAOI01000001.1"/>
</dbReference>
<dbReference type="PATRIC" id="fig|1359193.3.peg.159"/>
<evidence type="ECO:0000313" key="3">
    <source>
        <dbReference type="Proteomes" id="UP000033661"/>
    </source>
</evidence>
<proteinExistence type="predicted"/>
<organism evidence="2 3">
    <name type="scientific">Rickettsia bellii str. RML An4</name>
    <dbReference type="NCBI Taxonomy" id="1359193"/>
    <lineage>
        <taxon>Bacteria</taxon>
        <taxon>Pseudomonadati</taxon>
        <taxon>Pseudomonadota</taxon>
        <taxon>Alphaproteobacteria</taxon>
        <taxon>Rickettsiales</taxon>
        <taxon>Rickettsiaceae</taxon>
        <taxon>Rickettsieae</taxon>
        <taxon>Rickettsia</taxon>
        <taxon>belli group</taxon>
    </lineage>
</organism>
<dbReference type="CDD" id="cd00657">
    <property type="entry name" value="Ferritin_like"/>
    <property type="match status" value="1"/>
</dbReference>
<dbReference type="InterPro" id="IPR012347">
    <property type="entry name" value="Ferritin-like"/>
</dbReference>
<protein>
    <recommendedName>
        <fullName evidence="1">DUF2383 domain-containing protein</fullName>
    </recommendedName>
</protein>
<comment type="caution">
    <text evidence="2">The sequence shown here is derived from an EMBL/GenBank/DDBJ whole genome shotgun (WGS) entry which is preliminary data.</text>
</comment>
<keyword evidence="3" id="KW-1185">Reference proteome</keyword>
<dbReference type="InterPro" id="IPR019052">
    <property type="entry name" value="DUF2383"/>
</dbReference>
<dbReference type="InterPro" id="IPR009078">
    <property type="entry name" value="Ferritin-like_SF"/>
</dbReference>
<name>A0A0F3Q9H9_RICBE</name>
<sequence length="113" mass="13343">MTTLVGIQNNFVDGIKELVELDYDAIEAYEAAINRITDENYKTQLQRFKEDHERHVKELNELLSKHKEDEITDPSSKQWLTKGKVDLLHRLAIELYYMLCFQMKKILTLLMKG</sequence>
<gene>
    <name evidence="2" type="ORF">RBEAN4_0168</name>
</gene>
<dbReference type="AlphaFoldDB" id="A0A0F3Q9H9"/>
<dbReference type="SUPFAM" id="SSF47240">
    <property type="entry name" value="Ferritin-like"/>
    <property type="match status" value="1"/>
</dbReference>
<dbReference type="EMBL" id="LAOI01000001">
    <property type="protein sequence ID" value="KJV89198.1"/>
    <property type="molecule type" value="Genomic_DNA"/>
</dbReference>
<evidence type="ECO:0000313" key="2">
    <source>
        <dbReference type="EMBL" id="KJV89198.1"/>
    </source>
</evidence>
<dbReference type="Gene3D" id="1.20.1260.10">
    <property type="match status" value="1"/>
</dbReference>
<dbReference type="Proteomes" id="UP000033661">
    <property type="component" value="Unassembled WGS sequence"/>
</dbReference>